<dbReference type="Pfam" id="PF03446">
    <property type="entry name" value="NAD_binding_2"/>
    <property type="match status" value="1"/>
</dbReference>
<dbReference type="Gene3D" id="1.20.5.320">
    <property type="entry name" value="6-Phosphogluconate Dehydrogenase, domain 3"/>
    <property type="match status" value="1"/>
</dbReference>
<evidence type="ECO:0000256" key="1">
    <source>
        <dbReference type="ARBA" id="ARBA00008419"/>
    </source>
</evidence>
<dbReference type="GeneID" id="97132588"/>
<evidence type="ECO:0000256" key="3">
    <source>
        <dbReference type="ARBA" id="ARBA00023002"/>
    </source>
</evidence>
<sequence length="472" mass="51727">MSKQQIGVIGLAVMGKNLALNIESKGFSVSVFNRSPEKTNDLLKEAEGKNLTGAFTIEEFVASLESPRKILIMVQAGKATDATIEQLLPHLDEGDIIIDGGNAYFPDTQRRSKDLEAKGFRFIGAGVSGGEEGALKGPAIMPGGQESAYELVEPILTAISAKVGDDACSTYIGPDGAGHYVKMVHNGIEYGDMQLIGEAYHLLKSVLNVSVEELHAIFSEWNQGELDSYLIEITADIFSKYDPETGKPMVDVILDAAGQKGTGKWTSQSALDLGVPLSMITESVFSRFLSAMKDERVAASKILNGPATEAFSGDKKAFIENVRKALFASKIVSYAQGFAQMRAASDEYGWDLKYGNIAMIFRGGCIIRSQFLQNIKEAYDKDAELKNLLLDPYFQNIVESYQGAWREVVTAAVTQGIPVPGFSSALSYYDSYRTERLPANLLQAQRDYFGAHTFKRVDKEGSFHFQWMDTNE</sequence>
<dbReference type="SUPFAM" id="SSF51735">
    <property type="entry name" value="NAD(P)-binding Rossmann-fold domains"/>
    <property type="match status" value="1"/>
</dbReference>
<reference evidence="8 9" key="1">
    <citation type="submission" date="2020-05" db="EMBL/GenBank/DDBJ databases">
        <title>Genome Sequencing of Type Strains.</title>
        <authorList>
            <person name="Lemaire J.F."/>
            <person name="Inderbitzin P."/>
            <person name="Gregorio O.A."/>
            <person name="Collins S.B."/>
            <person name="Wespe N."/>
            <person name="Knight-Connoni V."/>
        </authorList>
    </citation>
    <scope>NUCLEOTIDE SEQUENCE [LARGE SCALE GENOMIC DNA]</scope>
    <source>
        <strain evidence="8 9">DSM 19942</strain>
    </source>
</reference>
<dbReference type="EC" id="1.1.1.44" evidence="5 6"/>
<dbReference type="RefSeq" id="WP_175382419.1">
    <property type="nucleotide sequence ID" value="NZ_CBCRYD010000002.1"/>
</dbReference>
<dbReference type="SMART" id="SM01350">
    <property type="entry name" value="6PGD"/>
    <property type="match status" value="1"/>
</dbReference>
<dbReference type="EMBL" id="JABMCC010000112">
    <property type="protein sequence ID" value="NUU55932.1"/>
    <property type="molecule type" value="Genomic_DNA"/>
</dbReference>
<dbReference type="PROSITE" id="PS00461">
    <property type="entry name" value="6PGD"/>
    <property type="match status" value="1"/>
</dbReference>
<keyword evidence="5 6" id="KW-0521">NADP</keyword>
<dbReference type="Gene3D" id="3.40.50.720">
    <property type="entry name" value="NAD(P)-binding Rossmann-like Domain"/>
    <property type="match status" value="1"/>
</dbReference>
<evidence type="ECO:0000256" key="4">
    <source>
        <dbReference type="ARBA" id="ARBA00023064"/>
    </source>
</evidence>
<dbReference type="InterPro" id="IPR006115">
    <property type="entry name" value="6PGDH_NADP-bd"/>
</dbReference>
<dbReference type="InterPro" id="IPR006183">
    <property type="entry name" value="Pgluconate_DH"/>
</dbReference>
<dbReference type="NCBIfam" id="TIGR00873">
    <property type="entry name" value="gnd"/>
    <property type="match status" value="1"/>
</dbReference>
<dbReference type="Proteomes" id="UP000577724">
    <property type="component" value="Unassembled WGS sequence"/>
</dbReference>
<comment type="caution">
    <text evidence="8">The sequence shown here is derived from an EMBL/GenBank/DDBJ whole genome shotgun (WGS) entry which is preliminary data.</text>
</comment>
<dbReference type="PANTHER" id="PTHR11811">
    <property type="entry name" value="6-PHOSPHOGLUCONATE DEHYDROGENASE"/>
    <property type="match status" value="1"/>
</dbReference>
<feature type="domain" description="6-phosphogluconate dehydrogenase C-terminal" evidence="7">
    <location>
        <begin position="178"/>
        <end position="468"/>
    </location>
</feature>
<dbReference type="SUPFAM" id="SSF48179">
    <property type="entry name" value="6-phosphogluconate dehydrogenase C-terminal domain-like"/>
    <property type="match status" value="1"/>
</dbReference>
<keyword evidence="3 5" id="KW-0560">Oxidoreductase</keyword>
<comment type="subunit">
    <text evidence="2 5">Homodimer.</text>
</comment>
<dbReference type="PIRSF" id="PIRSF000109">
    <property type="entry name" value="6PGD"/>
    <property type="match status" value="1"/>
</dbReference>
<keyword evidence="4 6" id="KW-0311">Gluconate utilization</keyword>
<evidence type="ECO:0000313" key="8">
    <source>
        <dbReference type="EMBL" id="NUU55932.1"/>
    </source>
</evidence>
<evidence type="ECO:0000256" key="5">
    <source>
        <dbReference type="PIRNR" id="PIRNR000109"/>
    </source>
</evidence>
<evidence type="ECO:0000256" key="2">
    <source>
        <dbReference type="ARBA" id="ARBA00011738"/>
    </source>
</evidence>
<accession>A0ABX2MPF1</accession>
<comment type="function">
    <text evidence="5">Catalyzes the oxidative decarboxylation of 6-phosphogluconate to ribulose 5-phosphate and CO(2), with concomitant reduction of NADP to NADPH.</text>
</comment>
<organism evidence="8 9">
    <name type="scientific">Paenibacillus taichungensis</name>
    <dbReference type="NCBI Taxonomy" id="484184"/>
    <lineage>
        <taxon>Bacteria</taxon>
        <taxon>Bacillati</taxon>
        <taxon>Bacillota</taxon>
        <taxon>Bacilli</taxon>
        <taxon>Bacillales</taxon>
        <taxon>Paenibacillaceae</taxon>
        <taxon>Paenibacillus</taxon>
    </lineage>
</organism>
<dbReference type="GO" id="GO:0004616">
    <property type="term" value="F:phosphogluconate dehydrogenase (decarboxylating) activity"/>
    <property type="evidence" value="ECO:0007669"/>
    <property type="project" value="UniProtKB-EC"/>
</dbReference>
<comment type="similarity">
    <text evidence="1 5 6">Belongs to the 6-phosphogluconate dehydrogenase family.</text>
</comment>
<dbReference type="Pfam" id="PF00393">
    <property type="entry name" value="6PGD"/>
    <property type="match status" value="1"/>
</dbReference>
<dbReference type="InterPro" id="IPR006113">
    <property type="entry name" value="6PGDH_Gnd/GntZ"/>
</dbReference>
<dbReference type="InterPro" id="IPR013328">
    <property type="entry name" value="6PGD_dom2"/>
</dbReference>
<evidence type="ECO:0000259" key="7">
    <source>
        <dbReference type="SMART" id="SM01350"/>
    </source>
</evidence>
<comment type="catalytic activity">
    <reaction evidence="5 6">
        <text>6-phospho-D-gluconate + NADP(+) = D-ribulose 5-phosphate + CO2 + NADPH</text>
        <dbReference type="Rhea" id="RHEA:10116"/>
        <dbReference type="ChEBI" id="CHEBI:16526"/>
        <dbReference type="ChEBI" id="CHEBI:57783"/>
        <dbReference type="ChEBI" id="CHEBI:58121"/>
        <dbReference type="ChEBI" id="CHEBI:58349"/>
        <dbReference type="ChEBI" id="CHEBI:58759"/>
        <dbReference type="EC" id="1.1.1.44"/>
    </reaction>
</comment>
<dbReference type="NCBIfam" id="NF006765">
    <property type="entry name" value="PRK09287.1"/>
    <property type="match status" value="1"/>
</dbReference>
<comment type="pathway">
    <text evidence="5 6">Carbohydrate degradation; pentose phosphate pathway; D-ribulose 5-phosphate from D-glucose 6-phosphate (oxidative stage): step 3/3.</text>
</comment>
<dbReference type="InterPro" id="IPR006114">
    <property type="entry name" value="6PGDH_C"/>
</dbReference>
<dbReference type="PRINTS" id="PR00076">
    <property type="entry name" value="6PGDHDRGNASE"/>
</dbReference>
<dbReference type="Gene3D" id="1.10.1040.10">
    <property type="entry name" value="N-(1-d-carboxylethyl)-l-norvaline Dehydrogenase, domain 2"/>
    <property type="match status" value="1"/>
</dbReference>
<name>A0ABX2MPF1_9BACL</name>
<keyword evidence="9" id="KW-1185">Reference proteome</keyword>
<dbReference type="InterPro" id="IPR006184">
    <property type="entry name" value="6PGdom_BS"/>
</dbReference>
<evidence type="ECO:0000256" key="6">
    <source>
        <dbReference type="RuleBase" id="RU000485"/>
    </source>
</evidence>
<protein>
    <recommendedName>
        <fullName evidence="5 6">6-phosphogluconate dehydrogenase, decarboxylating</fullName>
        <ecNumber evidence="5 6">1.1.1.44</ecNumber>
    </recommendedName>
</protein>
<evidence type="ECO:0000313" key="9">
    <source>
        <dbReference type="Proteomes" id="UP000577724"/>
    </source>
</evidence>
<dbReference type="InterPro" id="IPR036291">
    <property type="entry name" value="NAD(P)-bd_dom_sf"/>
</dbReference>
<gene>
    <name evidence="8" type="primary">gndA</name>
    <name evidence="8" type="ORF">HP548_17800</name>
</gene>
<keyword evidence="5 6" id="KW-0570">Pentose shunt</keyword>
<dbReference type="InterPro" id="IPR008927">
    <property type="entry name" value="6-PGluconate_DH-like_C_sf"/>
</dbReference>
<proteinExistence type="inferred from homology"/>